<keyword evidence="5" id="KW-1185">Reference proteome</keyword>
<dbReference type="SUPFAM" id="SSF69047">
    <property type="entry name" value="Hypothetical protein YjbJ"/>
    <property type="match status" value="1"/>
</dbReference>
<dbReference type="EMBL" id="SJJR01000001">
    <property type="protein sequence ID" value="TCC00324.1"/>
    <property type="molecule type" value="Genomic_DNA"/>
</dbReference>
<dbReference type="OrthoDB" id="2143260at2"/>
<feature type="domain" description="CsbD-like" evidence="3">
    <location>
        <begin position="5"/>
        <end position="56"/>
    </location>
</feature>
<organism evidence="4 5">
    <name type="scientific">Micromonospora zingiberis</name>
    <dbReference type="NCBI Taxonomy" id="2053011"/>
    <lineage>
        <taxon>Bacteria</taxon>
        <taxon>Bacillati</taxon>
        <taxon>Actinomycetota</taxon>
        <taxon>Actinomycetes</taxon>
        <taxon>Micromonosporales</taxon>
        <taxon>Micromonosporaceae</taxon>
        <taxon>Micromonospora</taxon>
    </lineage>
</organism>
<proteinExistence type="inferred from homology"/>
<dbReference type="AlphaFoldDB" id="A0A4R0GUG9"/>
<dbReference type="Gene3D" id="1.10.1470.10">
    <property type="entry name" value="YjbJ"/>
    <property type="match status" value="1"/>
</dbReference>
<dbReference type="InterPro" id="IPR008462">
    <property type="entry name" value="CsbD"/>
</dbReference>
<evidence type="ECO:0000256" key="2">
    <source>
        <dbReference type="SAM" id="MobiDB-lite"/>
    </source>
</evidence>
<name>A0A4R0GUG9_9ACTN</name>
<evidence type="ECO:0000313" key="4">
    <source>
        <dbReference type="EMBL" id="TCC00324.1"/>
    </source>
</evidence>
<gene>
    <name evidence="4" type="ORF">E0H26_01070</name>
</gene>
<reference evidence="4 5" key="1">
    <citation type="submission" date="2019-02" db="EMBL/GenBank/DDBJ databases">
        <title>Jishengella sp. nov., isolated from a root of Zingiber montanum.</title>
        <authorList>
            <person name="Kuncharoen N."/>
            <person name="Kudo T."/>
            <person name="Masahiro Y."/>
            <person name="Ohkuma M."/>
            <person name="Tanasupawat S."/>
        </authorList>
    </citation>
    <scope>NUCLEOTIDE SEQUENCE [LARGE SCALE GENOMIC DNA]</scope>
    <source>
        <strain evidence="4 5">PLAI 1-1</strain>
    </source>
</reference>
<evidence type="ECO:0000256" key="1">
    <source>
        <dbReference type="ARBA" id="ARBA00009129"/>
    </source>
</evidence>
<dbReference type="Pfam" id="PF05532">
    <property type="entry name" value="CsbD"/>
    <property type="match status" value="1"/>
</dbReference>
<feature type="compositionally biased region" description="Basic and acidic residues" evidence="2">
    <location>
        <begin position="42"/>
        <end position="64"/>
    </location>
</feature>
<comment type="similarity">
    <text evidence="1">Belongs to the UPF0337 (CsbD) family.</text>
</comment>
<dbReference type="InterPro" id="IPR036629">
    <property type="entry name" value="YjbJ_sf"/>
</dbReference>
<dbReference type="RefSeq" id="WP_131299679.1">
    <property type="nucleotide sequence ID" value="NZ_SJJR01000001.1"/>
</dbReference>
<dbReference type="Proteomes" id="UP000292274">
    <property type="component" value="Unassembled WGS sequence"/>
</dbReference>
<feature type="region of interest" description="Disordered" evidence="2">
    <location>
        <begin position="1"/>
        <end position="64"/>
    </location>
</feature>
<sequence length="64" mass="6948">MSFTDKAKNKVEEMSGAAKERIGDMTDNERMRAEGAGAQAEARARQAGENVKDAGRDAKDAFTR</sequence>
<evidence type="ECO:0000259" key="3">
    <source>
        <dbReference type="Pfam" id="PF05532"/>
    </source>
</evidence>
<evidence type="ECO:0000313" key="5">
    <source>
        <dbReference type="Proteomes" id="UP000292274"/>
    </source>
</evidence>
<protein>
    <submittedName>
        <fullName evidence="4">CsbD family protein</fullName>
    </submittedName>
</protein>
<comment type="caution">
    <text evidence="4">The sequence shown here is derived from an EMBL/GenBank/DDBJ whole genome shotgun (WGS) entry which is preliminary data.</text>
</comment>
<feature type="compositionally biased region" description="Basic and acidic residues" evidence="2">
    <location>
        <begin position="1"/>
        <end position="33"/>
    </location>
</feature>
<accession>A0A4R0GUG9</accession>